<dbReference type="GO" id="GO:0002142">
    <property type="term" value="C:stereocilia ankle link complex"/>
    <property type="evidence" value="ECO:0007669"/>
    <property type="project" value="TreeGrafter"/>
</dbReference>
<feature type="region of interest" description="Disordered" evidence="4">
    <location>
        <begin position="771"/>
        <end position="795"/>
    </location>
</feature>
<dbReference type="FunFam" id="2.30.42.10:FF:000092">
    <property type="entry name" value="PDZ domain containing 7"/>
    <property type="match status" value="1"/>
</dbReference>
<dbReference type="CDD" id="cd02970">
    <property type="entry name" value="PRX_like2"/>
    <property type="match status" value="1"/>
</dbReference>
<dbReference type="InterPro" id="IPR032801">
    <property type="entry name" value="PXL2A/B/C"/>
</dbReference>
<dbReference type="InterPro" id="IPR001478">
    <property type="entry name" value="PDZ"/>
</dbReference>
<dbReference type="Gene3D" id="2.30.42.10">
    <property type="match status" value="2"/>
</dbReference>
<dbReference type="Proteomes" id="UP001274896">
    <property type="component" value="Unassembled WGS sequence"/>
</dbReference>
<dbReference type="CDD" id="cd10833">
    <property type="entry name" value="PDZ1_PDZD7-like"/>
    <property type="match status" value="1"/>
</dbReference>
<evidence type="ECO:0000256" key="5">
    <source>
        <dbReference type="SAM" id="Phobius"/>
    </source>
</evidence>
<feature type="domain" description="PDZ" evidence="6">
    <location>
        <begin position="391"/>
        <end position="461"/>
    </location>
</feature>
<evidence type="ECO:0000256" key="2">
    <source>
        <dbReference type="ARBA" id="ARBA00022737"/>
    </source>
</evidence>
<organism evidence="7 8">
    <name type="scientific">Hemibagrus guttatus</name>
    <dbReference type="NCBI Taxonomy" id="175788"/>
    <lineage>
        <taxon>Eukaryota</taxon>
        <taxon>Metazoa</taxon>
        <taxon>Chordata</taxon>
        <taxon>Craniata</taxon>
        <taxon>Vertebrata</taxon>
        <taxon>Euteleostomi</taxon>
        <taxon>Actinopterygii</taxon>
        <taxon>Neopterygii</taxon>
        <taxon>Teleostei</taxon>
        <taxon>Ostariophysi</taxon>
        <taxon>Siluriformes</taxon>
        <taxon>Bagridae</taxon>
        <taxon>Hemibagrus</taxon>
    </lineage>
</organism>
<feature type="region of interest" description="Disordered" evidence="4">
    <location>
        <begin position="559"/>
        <end position="684"/>
    </location>
</feature>
<evidence type="ECO:0000259" key="6">
    <source>
        <dbReference type="PROSITE" id="PS50106"/>
    </source>
</evidence>
<feature type="compositionally biased region" description="Polar residues" evidence="4">
    <location>
        <begin position="939"/>
        <end position="950"/>
    </location>
</feature>
<feature type="region of interest" description="Disordered" evidence="4">
    <location>
        <begin position="851"/>
        <end position="904"/>
    </location>
</feature>
<evidence type="ECO:0000256" key="3">
    <source>
        <dbReference type="ARBA" id="ARBA00023273"/>
    </source>
</evidence>
<dbReference type="GO" id="GO:0007605">
    <property type="term" value="P:sensory perception of sound"/>
    <property type="evidence" value="ECO:0007669"/>
    <property type="project" value="TreeGrafter"/>
</dbReference>
<feature type="transmembrane region" description="Helical" evidence="5">
    <location>
        <begin position="77"/>
        <end position="106"/>
    </location>
</feature>
<accession>A0AAE0QQR8</accession>
<feature type="compositionally biased region" description="Basic and acidic residues" evidence="4">
    <location>
        <begin position="656"/>
        <end position="669"/>
    </location>
</feature>
<feature type="region of interest" description="Disordered" evidence="4">
    <location>
        <begin position="498"/>
        <end position="522"/>
    </location>
</feature>
<feature type="region of interest" description="Disordered" evidence="4">
    <location>
        <begin position="1"/>
        <end position="24"/>
    </location>
</feature>
<proteinExistence type="predicted"/>
<dbReference type="EMBL" id="JAUCMX010000012">
    <property type="protein sequence ID" value="KAK3529064.1"/>
    <property type="molecule type" value="Genomic_DNA"/>
</dbReference>
<feature type="compositionally biased region" description="Basic and acidic residues" evidence="4">
    <location>
        <begin position="622"/>
        <end position="637"/>
    </location>
</feature>
<protein>
    <recommendedName>
        <fullName evidence="6">PDZ domain-containing protein</fullName>
    </recommendedName>
</protein>
<dbReference type="SUPFAM" id="SSF50156">
    <property type="entry name" value="PDZ domain-like"/>
    <property type="match status" value="2"/>
</dbReference>
<dbReference type="GO" id="GO:0005929">
    <property type="term" value="C:cilium"/>
    <property type="evidence" value="ECO:0007669"/>
    <property type="project" value="TreeGrafter"/>
</dbReference>
<feature type="region of interest" description="Disordered" evidence="4">
    <location>
        <begin position="939"/>
        <end position="967"/>
    </location>
</feature>
<dbReference type="PROSITE" id="PS50106">
    <property type="entry name" value="PDZ"/>
    <property type="match status" value="2"/>
</dbReference>
<dbReference type="PANTHER" id="PTHR23116">
    <property type="entry name" value="PDZ DOMAIN CONTAINING WHIRLIN AND HARMONIN-RELATED"/>
    <property type="match status" value="1"/>
</dbReference>
<feature type="compositionally biased region" description="Basic and acidic residues" evidence="4">
    <location>
        <begin position="955"/>
        <end position="967"/>
    </location>
</feature>
<dbReference type="InterPro" id="IPR036034">
    <property type="entry name" value="PDZ_sf"/>
</dbReference>
<keyword evidence="5" id="KW-0812">Transmembrane</keyword>
<evidence type="ECO:0000313" key="7">
    <source>
        <dbReference type="EMBL" id="KAK3529064.1"/>
    </source>
</evidence>
<comment type="caution">
    <text evidence="7">The sequence shown here is derived from an EMBL/GenBank/DDBJ whole genome shotgun (WGS) entry which is preliminary data.</text>
</comment>
<gene>
    <name evidence="7" type="ORF">QTP70_015376</name>
</gene>
<keyword evidence="2" id="KW-0677">Repeat</keyword>
<dbReference type="GO" id="GO:0032426">
    <property type="term" value="C:stereocilium tip"/>
    <property type="evidence" value="ECO:0007669"/>
    <property type="project" value="TreeGrafter"/>
</dbReference>
<dbReference type="InterPro" id="IPR051844">
    <property type="entry name" value="USH2_Complex_Protein"/>
</dbReference>
<dbReference type="PANTHER" id="PTHR23116:SF29">
    <property type="entry name" value="PDZ DOMAIN-CONTAINING PROTEIN 7"/>
    <property type="match status" value="1"/>
</dbReference>
<dbReference type="Gene3D" id="1.20.1160.20">
    <property type="match status" value="1"/>
</dbReference>
<keyword evidence="5" id="KW-1133">Transmembrane helix</keyword>
<feature type="domain" description="PDZ" evidence="6">
    <location>
        <begin position="267"/>
        <end position="334"/>
    </location>
</feature>
<dbReference type="FunFam" id="2.30.42.10:FF:000090">
    <property type="entry name" value="PDZ domain containing 7"/>
    <property type="match status" value="1"/>
</dbReference>
<dbReference type="GO" id="GO:0060088">
    <property type="term" value="P:auditory receptor cell stereocilium organization"/>
    <property type="evidence" value="ECO:0007669"/>
    <property type="project" value="TreeGrafter"/>
</dbReference>
<keyword evidence="8" id="KW-1185">Reference proteome</keyword>
<reference evidence="7" key="1">
    <citation type="submission" date="2023-06" db="EMBL/GenBank/DDBJ databases">
        <title>Male Hemibagrus guttatus genome.</title>
        <authorList>
            <person name="Bian C."/>
        </authorList>
    </citation>
    <scope>NUCLEOTIDE SEQUENCE</scope>
    <source>
        <strain evidence="7">Male_cb2023</strain>
        <tissue evidence="7">Muscle</tissue>
    </source>
</reference>
<evidence type="ECO:0000256" key="4">
    <source>
        <dbReference type="SAM" id="MobiDB-lite"/>
    </source>
</evidence>
<comment type="subcellular location">
    <subcellularLocation>
        <location evidence="1">Cell projection</location>
    </subcellularLocation>
</comment>
<feature type="non-terminal residue" evidence="7">
    <location>
        <position position="1"/>
    </location>
</feature>
<dbReference type="Pfam" id="PF13911">
    <property type="entry name" value="AhpC-TSA_2"/>
    <property type="match status" value="1"/>
</dbReference>
<dbReference type="SMART" id="SM00228">
    <property type="entry name" value="PDZ"/>
    <property type="match status" value="2"/>
</dbReference>
<keyword evidence="3" id="KW-0966">Cell projection</keyword>
<sequence length="988" mass="109814">MPTELGGYKQAHPSLTPLTMGQSRVEDGPTSLKELGSRAQDWYQKQYTCLTNVMQVKLCEVSVAEIALKKFVIQFEVLYVFVTVAGFSVDVWLLAVALMTVSILLLNSDLFLSKPQPTSLHTLADAELRTTSGEEKSFKALTLWKKSGAVIMAEASELSSLKPQLDELSVPLYAVVKENIATEIHNFRPYFRGEIFLDEKQFFYSPRQRKMRYLGFTRITVWRNILRAWRKGYQGNMKGEGFILGGLYVIGPENQSSTGDLHGETITVTVDQTEDGHLGFSVRGGAEHGLNIFISKVESSSGAEQAGLCVGDKLLEVNGISLENISMSSAVKVLTGHRRLRLVLQRVGRVPGVRYTNEKTTWVDLIHRRMVVEEGDVSLSERRTDSALCRTVHLNTSLSRSCLGLNIRGGREYGLGIYVSKLDPGGLAEQGGIKMGDQILSANGASFEDITHSRAVEVLKSQRHLTLTIKEAGRYPAYQELVAEYSWLDKRCSKAFHSLPRGSDSSSSASSLSSGTPLSSVTGLSQATLPLSLPLRSQMTDMSSFTEGQFHTDSLKNDFHTETSLSHGPTELLQDSAIRNDEGAGGGGDDRREGRKTSLLMALSRPGPPIRRTQSHMTVSEEEQRKQKKQKEGREDGGISLQRSKTFLGLLRKRSSSRERSKSPPRDEPAQAEGATGSGSSDQEVLTQVEEMAKKLLEEEDVAVLTEICKRYTVERELKSLVRPLLSILDGPEKLLLLREIRMLVPKEDLQQFNNLVKPFEEEAYDILKRRSRRSSPLRSPKAGPAPKRHLITPVPDQQGGFELQAAEDVDRQNQLLEQLRRLRASQTQSETEEPTRVSFTPLLDVPVDSYSHSDSLKPPRSSPTIPNWLLTQDSHSPPTTPSELAPHLENAPSRRGRSPFRNGLSESKAYKKEKAGRNVFFTIVDTPRHRRPPLSQVFTPLRSSQSSAAPSVGHGEEAQAEELHRDQEYELQTVCISKTKRSLGEET</sequence>
<evidence type="ECO:0000256" key="1">
    <source>
        <dbReference type="ARBA" id="ARBA00004316"/>
    </source>
</evidence>
<feature type="compositionally biased region" description="Polar residues" evidence="4">
    <location>
        <begin position="863"/>
        <end position="878"/>
    </location>
</feature>
<feature type="compositionally biased region" description="Basic and acidic residues" evidence="4">
    <location>
        <begin position="578"/>
        <end position="596"/>
    </location>
</feature>
<name>A0AAE0QQR8_9TELE</name>
<dbReference type="Pfam" id="PF00595">
    <property type="entry name" value="PDZ"/>
    <property type="match status" value="2"/>
</dbReference>
<dbReference type="AlphaFoldDB" id="A0AAE0QQR8"/>
<dbReference type="GO" id="GO:0005886">
    <property type="term" value="C:plasma membrane"/>
    <property type="evidence" value="ECO:0007669"/>
    <property type="project" value="TreeGrafter"/>
</dbReference>
<evidence type="ECO:0000313" key="8">
    <source>
        <dbReference type="Proteomes" id="UP001274896"/>
    </source>
</evidence>
<keyword evidence="5" id="KW-0472">Membrane</keyword>
<dbReference type="CDD" id="cd10834">
    <property type="entry name" value="PDZ2_PDZD7-like"/>
    <property type="match status" value="1"/>
</dbReference>